<protein>
    <submittedName>
        <fullName evidence="1">Uncharacterized protein</fullName>
    </submittedName>
</protein>
<organism evidence="1 2">
    <name type="scientific">Candidatus Roizmanbacteria bacterium RIFCSPLOWO2_01_FULL_35_13</name>
    <dbReference type="NCBI Taxonomy" id="1802055"/>
    <lineage>
        <taxon>Bacteria</taxon>
        <taxon>Candidatus Roizmaniibacteriota</taxon>
    </lineage>
</organism>
<name>A0A1F7ICQ0_9BACT</name>
<evidence type="ECO:0000313" key="2">
    <source>
        <dbReference type="Proteomes" id="UP000179270"/>
    </source>
</evidence>
<dbReference type="STRING" id="1802055.A3A74_02230"/>
<accession>A0A1F7ICQ0</accession>
<gene>
    <name evidence="1" type="ORF">A3A74_02230</name>
</gene>
<dbReference type="AlphaFoldDB" id="A0A1F7ICQ0"/>
<evidence type="ECO:0000313" key="1">
    <source>
        <dbReference type="EMBL" id="OGK41138.1"/>
    </source>
</evidence>
<dbReference type="EMBL" id="MGAF01000022">
    <property type="protein sequence ID" value="OGK41138.1"/>
    <property type="molecule type" value="Genomic_DNA"/>
</dbReference>
<dbReference type="Proteomes" id="UP000179270">
    <property type="component" value="Unassembled WGS sequence"/>
</dbReference>
<sequence>MKTAISSVELVNKIKKELKRKKVWKKGQIQYKTARQKSEIDLLKQKIEFALLTLRDYQDPTYILPKSPLTRFIKKSILLVMRVFIKYQIVFNKNTVTLLEDMYKYIELLEKNKSNDKNSFN</sequence>
<comment type="caution">
    <text evidence="1">The sequence shown here is derived from an EMBL/GenBank/DDBJ whole genome shotgun (WGS) entry which is preliminary data.</text>
</comment>
<proteinExistence type="predicted"/>
<reference evidence="1 2" key="1">
    <citation type="journal article" date="2016" name="Nat. Commun.">
        <title>Thousands of microbial genomes shed light on interconnected biogeochemical processes in an aquifer system.</title>
        <authorList>
            <person name="Anantharaman K."/>
            <person name="Brown C.T."/>
            <person name="Hug L.A."/>
            <person name="Sharon I."/>
            <person name="Castelle C.J."/>
            <person name="Probst A.J."/>
            <person name="Thomas B.C."/>
            <person name="Singh A."/>
            <person name="Wilkins M.J."/>
            <person name="Karaoz U."/>
            <person name="Brodie E.L."/>
            <person name="Williams K.H."/>
            <person name="Hubbard S.S."/>
            <person name="Banfield J.F."/>
        </authorList>
    </citation>
    <scope>NUCLEOTIDE SEQUENCE [LARGE SCALE GENOMIC DNA]</scope>
</reference>